<dbReference type="AlphaFoldDB" id="A0A430LFV0"/>
<evidence type="ECO:0000256" key="7">
    <source>
        <dbReference type="ARBA" id="ARBA00023160"/>
    </source>
</evidence>
<proteinExistence type="inferred from homology"/>
<dbReference type="SUPFAM" id="SSF53901">
    <property type="entry name" value="Thiolase-like"/>
    <property type="match status" value="2"/>
</dbReference>
<feature type="active site" description="For beta-ketoacyl synthase activity" evidence="10">
    <location>
        <position position="173"/>
    </location>
</feature>
<gene>
    <name evidence="13" type="ORF">BHE90_010952</name>
</gene>
<dbReference type="Pfam" id="PF02801">
    <property type="entry name" value="Ketoacyl-synt_C"/>
    <property type="match status" value="1"/>
</dbReference>
<sequence length="428" mass="45261">MRRIVVTGLGAITPLGVGVRRTWTRLLAGESGIVSVADLEPRARWRELTSTVAGIVPSGEGDGKWRASDWLSMTEQRRMSKFTQYAIAASDMALKDAGWEPKDEHELEETGVCLGSGIGNLDEIYETSLVHDQGGYKKVSPLFVPKILTNMAAGHIAMKYGFQGPNHAVTTACTTGAHSIGDASRFIAMGDADIMVAGGSEACIHPLTFAGFGRARSLSTAYNDNPQSSCRPFDADRNGFVVAEGAAVCVLEELEHAKARGARIYAEIKGYGCSGDAYHMTAPREDGRGALLAMTKALKNAGIKPSQIDYVNAHATATQVGDIAETSAIRSLMLGDEGHSRESDITVSSTKGAVGHLLGAAGAIEALFSILAIHEGIVPPTLNLEKPDVGAAFNFVPKEAQEKDIGVVISNSFGFGGTNSSLVFSKFQ</sequence>
<accession>A0A430LFV0</accession>
<evidence type="ECO:0000313" key="14">
    <source>
        <dbReference type="Proteomes" id="UP000287124"/>
    </source>
</evidence>
<evidence type="ECO:0000313" key="13">
    <source>
        <dbReference type="EMBL" id="RTE74589.1"/>
    </source>
</evidence>
<evidence type="ECO:0000256" key="9">
    <source>
        <dbReference type="PIRNR" id="PIRNR000447"/>
    </source>
</evidence>
<keyword evidence="8" id="KW-0012">Acyltransferase</keyword>
<evidence type="ECO:0000256" key="10">
    <source>
        <dbReference type="PIRSR" id="PIRSR000447-1"/>
    </source>
</evidence>
<evidence type="ECO:0000256" key="2">
    <source>
        <dbReference type="ARBA" id="ARBA00008467"/>
    </source>
</evidence>
<reference evidence="13 14" key="1">
    <citation type="submission" date="2017-06" db="EMBL/GenBank/DDBJ databases">
        <title>Comparative genomic analysis of Ambrosia Fusariam Clade fungi.</title>
        <authorList>
            <person name="Stajich J.E."/>
            <person name="Carrillo J."/>
            <person name="Kijimoto T."/>
            <person name="Eskalen A."/>
            <person name="O'Donnell K."/>
            <person name="Kasson M."/>
        </authorList>
    </citation>
    <scope>NUCLEOTIDE SEQUENCE [LARGE SCALE GENOMIC DNA]</scope>
    <source>
        <strain evidence="13 14">UCR1854</strain>
    </source>
</reference>
<keyword evidence="14" id="KW-1185">Reference proteome</keyword>
<dbReference type="Proteomes" id="UP000287124">
    <property type="component" value="Unassembled WGS sequence"/>
</dbReference>
<dbReference type="InterPro" id="IPR014030">
    <property type="entry name" value="Ketoacyl_synth_N"/>
</dbReference>
<dbReference type="InterPro" id="IPR016039">
    <property type="entry name" value="Thiolase-like"/>
</dbReference>
<comment type="pathway">
    <text evidence="1">Lipid metabolism; fatty acid biosynthesis.</text>
</comment>
<evidence type="ECO:0000256" key="8">
    <source>
        <dbReference type="ARBA" id="ARBA00023315"/>
    </source>
</evidence>
<evidence type="ECO:0000256" key="4">
    <source>
        <dbReference type="ARBA" id="ARBA00022679"/>
    </source>
</evidence>
<dbReference type="NCBIfam" id="TIGR03150">
    <property type="entry name" value="fabF"/>
    <property type="match status" value="1"/>
</dbReference>
<comment type="caution">
    <text evidence="13">The sequence shown here is derived from an EMBL/GenBank/DDBJ whole genome shotgun (WGS) entry which is preliminary data.</text>
</comment>
<dbReference type="InterPro" id="IPR020841">
    <property type="entry name" value="PKS_Beta-ketoAc_synthase_dom"/>
</dbReference>
<dbReference type="GO" id="GO:0006633">
    <property type="term" value="P:fatty acid biosynthetic process"/>
    <property type="evidence" value="ECO:0007669"/>
    <property type="project" value="UniProtKB-KW"/>
</dbReference>
<dbReference type="GO" id="GO:0004315">
    <property type="term" value="F:3-oxoacyl-[acyl-carrier-protein] synthase activity"/>
    <property type="evidence" value="ECO:0007669"/>
    <property type="project" value="InterPro"/>
</dbReference>
<organism evidence="13 14">
    <name type="scientific">Fusarium euwallaceae</name>
    <dbReference type="NCBI Taxonomy" id="1147111"/>
    <lineage>
        <taxon>Eukaryota</taxon>
        <taxon>Fungi</taxon>
        <taxon>Dikarya</taxon>
        <taxon>Ascomycota</taxon>
        <taxon>Pezizomycotina</taxon>
        <taxon>Sordariomycetes</taxon>
        <taxon>Hypocreomycetidae</taxon>
        <taxon>Hypocreales</taxon>
        <taxon>Nectriaceae</taxon>
        <taxon>Fusarium</taxon>
        <taxon>Fusarium solani species complex</taxon>
    </lineage>
</organism>
<protein>
    <recommendedName>
        <fullName evidence="9">3-oxoacyl-[acyl-carrier-protein] synthase</fullName>
    </recommendedName>
</protein>
<evidence type="ECO:0000256" key="1">
    <source>
        <dbReference type="ARBA" id="ARBA00005194"/>
    </source>
</evidence>
<evidence type="ECO:0000256" key="3">
    <source>
        <dbReference type="ARBA" id="ARBA00022516"/>
    </source>
</evidence>
<dbReference type="NCBIfam" id="NF005589">
    <property type="entry name" value="PRK07314.1"/>
    <property type="match status" value="1"/>
</dbReference>
<dbReference type="PIRSF" id="PIRSF000447">
    <property type="entry name" value="KAS_II"/>
    <property type="match status" value="1"/>
</dbReference>
<evidence type="ECO:0000256" key="6">
    <source>
        <dbReference type="ARBA" id="ARBA00023098"/>
    </source>
</evidence>
<keyword evidence="4 9" id="KW-0808">Transferase</keyword>
<evidence type="ECO:0000259" key="12">
    <source>
        <dbReference type="PROSITE" id="PS52004"/>
    </source>
</evidence>
<dbReference type="Pfam" id="PF00109">
    <property type="entry name" value="ketoacyl-synt"/>
    <property type="match status" value="1"/>
</dbReference>
<dbReference type="GO" id="GO:0005739">
    <property type="term" value="C:mitochondrion"/>
    <property type="evidence" value="ECO:0007669"/>
    <property type="project" value="TreeGrafter"/>
</dbReference>
<keyword evidence="7 9" id="KW-0275">Fatty acid biosynthesis</keyword>
<dbReference type="SMART" id="SM00825">
    <property type="entry name" value="PKS_KS"/>
    <property type="match status" value="1"/>
</dbReference>
<dbReference type="InterPro" id="IPR017568">
    <property type="entry name" value="3-oxoacyl-ACP_synth-2"/>
</dbReference>
<keyword evidence="3 9" id="KW-0444">Lipid biosynthesis</keyword>
<dbReference type="InterPro" id="IPR014031">
    <property type="entry name" value="Ketoacyl_synth_C"/>
</dbReference>
<dbReference type="InterPro" id="IPR018201">
    <property type="entry name" value="Ketoacyl_synth_AS"/>
</dbReference>
<dbReference type="CDD" id="cd00834">
    <property type="entry name" value="KAS_I_II"/>
    <property type="match status" value="1"/>
</dbReference>
<dbReference type="EMBL" id="MIKF01000215">
    <property type="protein sequence ID" value="RTE74589.1"/>
    <property type="molecule type" value="Genomic_DNA"/>
</dbReference>
<dbReference type="Gene3D" id="3.40.47.10">
    <property type="match status" value="2"/>
</dbReference>
<keyword evidence="6" id="KW-0443">Lipid metabolism</keyword>
<keyword evidence="5" id="KW-0276">Fatty acid metabolism</keyword>
<evidence type="ECO:0000256" key="5">
    <source>
        <dbReference type="ARBA" id="ARBA00022832"/>
    </source>
</evidence>
<dbReference type="PROSITE" id="PS00606">
    <property type="entry name" value="KS3_1"/>
    <property type="match status" value="1"/>
</dbReference>
<dbReference type="PANTHER" id="PTHR11712:SF336">
    <property type="entry name" value="3-OXOACYL-[ACYL-CARRIER-PROTEIN] SYNTHASE, MITOCHONDRIAL"/>
    <property type="match status" value="1"/>
</dbReference>
<comment type="similarity">
    <text evidence="2 9 11">Belongs to the thiolase-like superfamily. Beta-ketoacyl-ACP synthases family.</text>
</comment>
<dbReference type="FunFam" id="3.40.47.10:FF:000015">
    <property type="entry name" value="3-oxoacyl-[acyl-carrier-protein] synthase, mitochondrial"/>
    <property type="match status" value="1"/>
</dbReference>
<name>A0A430LFV0_9HYPO</name>
<evidence type="ECO:0000256" key="11">
    <source>
        <dbReference type="RuleBase" id="RU003694"/>
    </source>
</evidence>
<feature type="domain" description="Ketosynthase family 3 (KS3)" evidence="12">
    <location>
        <begin position="1"/>
        <end position="426"/>
    </location>
</feature>
<dbReference type="PANTHER" id="PTHR11712">
    <property type="entry name" value="POLYKETIDE SYNTHASE-RELATED"/>
    <property type="match status" value="1"/>
</dbReference>
<dbReference type="FunFam" id="3.40.47.10:FF:000024">
    <property type="entry name" value="3-oxoacyl-[acyl-carrier-protein] synthase, mitochondrial"/>
    <property type="match status" value="1"/>
</dbReference>
<dbReference type="InterPro" id="IPR000794">
    <property type="entry name" value="Beta-ketoacyl_synthase"/>
</dbReference>
<dbReference type="PROSITE" id="PS52004">
    <property type="entry name" value="KS3_2"/>
    <property type="match status" value="1"/>
</dbReference>